<reference evidence="2" key="1">
    <citation type="submission" date="2019-04" db="EMBL/GenBank/DDBJ databases">
        <title>Genome assembly of Zosterops borbonicus 15179.</title>
        <authorList>
            <person name="Leroy T."/>
            <person name="Anselmetti Y."/>
            <person name="Tilak M.-K."/>
            <person name="Nabholz B."/>
        </authorList>
    </citation>
    <scope>NUCLEOTIDE SEQUENCE</scope>
    <source>
        <strain evidence="2">HGM_15179</strain>
        <tissue evidence="2">Muscle</tissue>
    </source>
</reference>
<proteinExistence type="predicted"/>
<gene>
    <name evidence="2" type="ORF">HGM15179_020279</name>
</gene>
<dbReference type="Proteomes" id="UP000796761">
    <property type="component" value="Unassembled WGS sequence"/>
</dbReference>
<keyword evidence="3" id="KW-1185">Reference proteome</keyword>
<organism evidence="2 3">
    <name type="scientific">Zosterops borbonicus</name>
    <dbReference type="NCBI Taxonomy" id="364589"/>
    <lineage>
        <taxon>Eukaryota</taxon>
        <taxon>Metazoa</taxon>
        <taxon>Chordata</taxon>
        <taxon>Craniata</taxon>
        <taxon>Vertebrata</taxon>
        <taxon>Euteleostomi</taxon>
        <taxon>Archelosauria</taxon>
        <taxon>Archosauria</taxon>
        <taxon>Dinosauria</taxon>
        <taxon>Saurischia</taxon>
        <taxon>Theropoda</taxon>
        <taxon>Coelurosauria</taxon>
        <taxon>Aves</taxon>
        <taxon>Neognathae</taxon>
        <taxon>Neoaves</taxon>
        <taxon>Telluraves</taxon>
        <taxon>Australaves</taxon>
        <taxon>Passeriformes</taxon>
        <taxon>Sylvioidea</taxon>
        <taxon>Zosteropidae</taxon>
        <taxon>Zosterops</taxon>
    </lineage>
</organism>
<protein>
    <submittedName>
        <fullName evidence="2">Uncharacterized protein</fullName>
    </submittedName>
</protein>
<dbReference type="Gene3D" id="1.10.287.210">
    <property type="match status" value="1"/>
</dbReference>
<dbReference type="AlphaFoldDB" id="A0A8K1D8A4"/>
<keyword evidence="1" id="KW-0472">Membrane</keyword>
<accession>A0A8K1D8A4</accession>
<dbReference type="SUPFAM" id="SSF58069">
    <property type="entry name" value="Virus ectodomain"/>
    <property type="match status" value="1"/>
</dbReference>
<evidence type="ECO:0000313" key="3">
    <source>
        <dbReference type="Proteomes" id="UP000796761"/>
    </source>
</evidence>
<name>A0A8K1D8A4_9PASS</name>
<keyword evidence="1" id="KW-0812">Transmembrane</keyword>
<evidence type="ECO:0000313" key="2">
    <source>
        <dbReference type="EMBL" id="TRZ06827.1"/>
    </source>
</evidence>
<feature type="transmembrane region" description="Helical" evidence="1">
    <location>
        <begin position="12"/>
        <end position="30"/>
    </location>
</feature>
<evidence type="ECO:0000256" key="1">
    <source>
        <dbReference type="SAM" id="Phobius"/>
    </source>
</evidence>
<keyword evidence="1" id="KW-1133">Transmembrane helix</keyword>
<comment type="caution">
    <text evidence="2">The sequence shown here is derived from an EMBL/GenBank/DDBJ whole genome shotgun (WGS) entry which is preliminary data.</text>
</comment>
<dbReference type="EMBL" id="SWJQ01002148">
    <property type="protein sequence ID" value="TRZ06827.1"/>
    <property type="molecule type" value="Genomic_DNA"/>
</dbReference>
<sequence>MVHLRALSLSRVFEIVVVPGLFGCTIPWIVPQPKANVWRTLAKAMGQDHICLSQGSAEDLISSCLANLTSNALSDLLQDEEVTRQATIQNRAAIDYLLLLHHHTCEEFEGLCCFSLSSRAEDVRQSIKKIRDMVHDIKEETKDWFDNIFDNWGLTGWIGSAVKTG</sequence>
<dbReference type="OrthoDB" id="9838443at2759"/>